<dbReference type="Gene3D" id="2.60.120.620">
    <property type="entry name" value="q2cbj1_9rhob like domain"/>
    <property type="match status" value="1"/>
</dbReference>
<keyword evidence="5" id="KW-0847">Vitamin C</keyword>
<evidence type="ECO:0000256" key="6">
    <source>
        <dbReference type="ARBA" id="ARBA00022964"/>
    </source>
</evidence>
<evidence type="ECO:0000256" key="1">
    <source>
        <dbReference type="ARBA" id="ARBA00001961"/>
    </source>
</evidence>
<dbReference type="InterPro" id="IPR002893">
    <property type="entry name" value="Znf_MYND"/>
</dbReference>
<evidence type="ECO:0000256" key="7">
    <source>
        <dbReference type="ARBA" id="ARBA00023002"/>
    </source>
</evidence>
<keyword evidence="8" id="KW-0408">Iron</keyword>
<sequence length="436" mass="50035">MEIPQRTAENSPNFCEWCMNIATSNCGNCHAAYYCCRDHQLAHWSIHKQICRKMPQSFPPVAVVNPMINNTQRIDNFTPQNSWCPSNLQMSRSETLNMPSPMGASNNFSSNPSLLVPEKPIEFQSPSVDEMFSSYEYSDFLSSANNFWNLFNAFDTQNVSSAEEDPEKDKAIAKISETLQETASAFLNQSDNQFPEDSTGLMQCASLQDICENIVRDLNSFGICVLDNFIGARQGTLILNEVKNLYYKGIFKKGELVTPNPFMSKENIRSDVTTWVNGTEPECTYIGNLMRKLDVVVTTCNKLKNNGVLSQYRLHRRTKAMIACYPGDGTYYKKHIDNPHKDGRCITCIYYLNKNWNAKEHGGLLRMFPVANNTQVANIEPIFDRMIFFWSDKRNPHEVLPAYQTRFAITVWYFDADERDRALMTFREQRARQCRA</sequence>
<dbReference type="InterPro" id="IPR005123">
    <property type="entry name" value="Oxoglu/Fe-dep_dioxygenase_dom"/>
</dbReference>
<evidence type="ECO:0000256" key="3">
    <source>
        <dbReference type="ARBA" id="ARBA00022771"/>
    </source>
</evidence>
<dbReference type="Proteomes" id="UP000499080">
    <property type="component" value="Unassembled WGS sequence"/>
</dbReference>
<gene>
    <name evidence="14" type="primary">EGLN1_0</name>
    <name evidence="14" type="ORF">AVEN_252735_1</name>
</gene>
<evidence type="ECO:0000256" key="8">
    <source>
        <dbReference type="ARBA" id="ARBA00023004"/>
    </source>
</evidence>
<dbReference type="Pfam" id="PF13640">
    <property type="entry name" value="2OG-FeII_Oxy_3"/>
    <property type="match status" value="1"/>
</dbReference>
<evidence type="ECO:0000256" key="10">
    <source>
        <dbReference type="ARBA" id="ARBA00049134"/>
    </source>
</evidence>
<name>A0A4Y2NBE6_ARAVE</name>
<dbReference type="PROSITE" id="PS50865">
    <property type="entry name" value="ZF_MYND_2"/>
    <property type="match status" value="1"/>
</dbReference>
<feature type="domain" description="MYND-type" evidence="12">
    <location>
        <begin position="15"/>
        <end position="51"/>
    </location>
</feature>
<evidence type="ECO:0000313" key="14">
    <source>
        <dbReference type="EMBL" id="GBN36273.1"/>
    </source>
</evidence>
<evidence type="ECO:0000256" key="2">
    <source>
        <dbReference type="ARBA" id="ARBA00022723"/>
    </source>
</evidence>
<dbReference type="OrthoDB" id="76265at2759"/>
<dbReference type="PROSITE" id="PS51471">
    <property type="entry name" value="FE2OG_OXY"/>
    <property type="match status" value="1"/>
</dbReference>
<reference evidence="14 15" key="1">
    <citation type="journal article" date="2019" name="Sci. Rep.">
        <title>Orb-weaving spider Araneus ventricosus genome elucidates the spidroin gene catalogue.</title>
        <authorList>
            <person name="Kono N."/>
            <person name="Nakamura H."/>
            <person name="Ohtoshi R."/>
            <person name="Moran D.A.P."/>
            <person name="Shinohara A."/>
            <person name="Yoshida Y."/>
            <person name="Fujiwara M."/>
            <person name="Mori M."/>
            <person name="Tomita M."/>
            <person name="Arakawa K."/>
        </authorList>
    </citation>
    <scope>NUCLEOTIDE SEQUENCE [LARGE SCALE GENOMIC DNA]</scope>
</reference>
<dbReference type="InterPro" id="IPR044862">
    <property type="entry name" value="Pro_4_hyd_alph_FE2OG_OXY"/>
</dbReference>
<dbReference type="EC" id="1.14.11.29" evidence="9"/>
<dbReference type="GO" id="GO:0031418">
    <property type="term" value="F:L-ascorbic acid binding"/>
    <property type="evidence" value="ECO:0007669"/>
    <property type="project" value="UniProtKB-KW"/>
</dbReference>
<protein>
    <recommendedName>
        <fullName evidence="9">hypoxia-inducible factor-proline dioxygenase</fullName>
        <ecNumber evidence="9">1.14.11.29</ecNumber>
    </recommendedName>
</protein>
<keyword evidence="7" id="KW-0560">Oxidoreductase</keyword>
<organism evidence="14 15">
    <name type="scientific">Araneus ventricosus</name>
    <name type="common">Orbweaver spider</name>
    <name type="synonym">Epeira ventricosa</name>
    <dbReference type="NCBI Taxonomy" id="182803"/>
    <lineage>
        <taxon>Eukaryota</taxon>
        <taxon>Metazoa</taxon>
        <taxon>Ecdysozoa</taxon>
        <taxon>Arthropoda</taxon>
        <taxon>Chelicerata</taxon>
        <taxon>Arachnida</taxon>
        <taxon>Araneae</taxon>
        <taxon>Araneomorphae</taxon>
        <taxon>Entelegynae</taxon>
        <taxon>Araneoidea</taxon>
        <taxon>Araneidae</taxon>
        <taxon>Araneus</taxon>
    </lineage>
</organism>
<dbReference type="SMART" id="SM00702">
    <property type="entry name" value="P4Hc"/>
    <property type="match status" value="1"/>
</dbReference>
<dbReference type="PANTHER" id="PTHR12907:SF26">
    <property type="entry name" value="HIF PROLYL HYDROXYLASE, ISOFORM C"/>
    <property type="match status" value="1"/>
</dbReference>
<keyword evidence="3 11" id="KW-0863">Zinc-finger</keyword>
<dbReference type="PROSITE" id="PS01360">
    <property type="entry name" value="ZF_MYND_1"/>
    <property type="match status" value="1"/>
</dbReference>
<keyword evidence="4" id="KW-0862">Zinc</keyword>
<dbReference type="GO" id="GO:0008198">
    <property type="term" value="F:ferrous iron binding"/>
    <property type="evidence" value="ECO:0007669"/>
    <property type="project" value="TreeGrafter"/>
</dbReference>
<proteinExistence type="predicted"/>
<comment type="catalytic activity">
    <reaction evidence="10">
        <text>L-prolyl-[hypoxia-inducible factor alpha subunit] + 2-oxoglutarate + O2 = trans-4-hydroxy-L-prolyl-[hypoxia-inducible factor alpha subunit] + succinate + CO2</text>
        <dbReference type="Rhea" id="RHEA:48400"/>
        <dbReference type="Rhea" id="RHEA-COMP:12093"/>
        <dbReference type="Rhea" id="RHEA-COMP:12094"/>
        <dbReference type="ChEBI" id="CHEBI:15379"/>
        <dbReference type="ChEBI" id="CHEBI:16526"/>
        <dbReference type="ChEBI" id="CHEBI:16810"/>
        <dbReference type="ChEBI" id="CHEBI:30031"/>
        <dbReference type="ChEBI" id="CHEBI:50342"/>
        <dbReference type="ChEBI" id="CHEBI:61965"/>
        <dbReference type="EC" id="1.14.11.29"/>
    </reaction>
</comment>
<evidence type="ECO:0000256" key="4">
    <source>
        <dbReference type="ARBA" id="ARBA00022833"/>
    </source>
</evidence>
<dbReference type="PANTHER" id="PTHR12907">
    <property type="entry name" value="EGL NINE HOMOLOG-RELATED"/>
    <property type="match status" value="1"/>
</dbReference>
<dbReference type="EMBL" id="BGPR01008810">
    <property type="protein sequence ID" value="GBN36273.1"/>
    <property type="molecule type" value="Genomic_DNA"/>
</dbReference>
<comment type="caution">
    <text evidence="14">The sequence shown here is derived from an EMBL/GenBank/DDBJ whole genome shotgun (WGS) entry which is preliminary data.</text>
</comment>
<accession>A0A4Y2NBE6</accession>
<evidence type="ECO:0000313" key="15">
    <source>
        <dbReference type="Proteomes" id="UP000499080"/>
    </source>
</evidence>
<comment type="cofactor">
    <cofactor evidence="1">
        <name>L-ascorbate</name>
        <dbReference type="ChEBI" id="CHEBI:38290"/>
    </cofactor>
</comment>
<dbReference type="SUPFAM" id="SSF144232">
    <property type="entry name" value="HIT/MYND zinc finger-like"/>
    <property type="match status" value="1"/>
</dbReference>
<dbReference type="AlphaFoldDB" id="A0A4Y2NBE6"/>
<dbReference type="InterPro" id="IPR006620">
    <property type="entry name" value="Pro_4_hyd_alph"/>
</dbReference>
<evidence type="ECO:0000256" key="11">
    <source>
        <dbReference type="PROSITE-ProRule" id="PRU00134"/>
    </source>
</evidence>
<dbReference type="GO" id="GO:0071456">
    <property type="term" value="P:cellular response to hypoxia"/>
    <property type="evidence" value="ECO:0007669"/>
    <property type="project" value="TreeGrafter"/>
</dbReference>
<keyword evidence="15" id="KW-1185">Reference proteome</keyword>
<evidence type="ECO:0000259" key="12">
    <source>
        <dbReference type="PROSITE" id="PS50865"/>
    </source>
</evidence>
<dbReference type="Gene3D" id="6.10.140.2220">
    <property type="match status" value="1"/>
</dbReference>
<feature type="domain" description="Fe2OG dioxygenase" evidence="13">
    <location>
        <begin position="316"/>
        <end position="415"/>
    </location>
</feature>
<evidence type="ECO:0000259" key="13">
    <source>
        <dbReference type="PROSITE" id="PS51471"/>
    </source>
</evidence>
<evidence type="ECO:0000256" key="9">
    <source>
        <dbReference type="ARBA" id="ARBA00039004"/>
    </source>
</evidence>
<keyword evidence="6" id="KW-0223">Dioxygenase</keyword>
<evidence type="ECO:0000256" key="5">
    <source>
        <dbReference type="ARBA" id="ARBA00022896"/>
    </source>
</evidence>
<dbReference type="Pfam" id="PF01753">
    <property type="entry name" value="zf-MYND"/>
    <property type="match status" value="1"/>
</dbReference>
<keyword evidence="2" id="KW-0479">Metal-binding</keyword>
<dbReference type="GO" id="GO:0160082">
    <property type="term" value="F:hypoxia-inducible factor-proline dioxygenase activity"/>
    <property type="evidence" value="ECO:0007669"/>
    <property type="project" value="UniProtKB-EC"/>
</dbReference>
<dbReference type="InterPro" id="IPR051559">
    <property type="entry name" value="HIF_prolyl_hydroxylases"/>
</dbReference>
<dbReference type="GO" id="GO:0008270">
    <property type="term" value="F:zinc ion binding"/>
    <property type="evidence" value="ECO:0007669"/>
    <property type="project" value="UniProtKB-KW"/>
</dbReference>